<accession>A0A1H0Y8C3</accession>
<dbReference type="RefSeq" id="WP_090316706.1">
    <property type="nucleotide sequence ID" value="NZ_FNKJ01000002.1"/>
</dbReference>
<evidence type="ECO:0000313" key="2">
    <source>
        <dbReference type="EMBL" id="SDQ11388.1"/>
    </source>
</evidence>
<sequence length="156" mass="18243">MSDISTLKEKINTKTFHLFLLSLVTWGLYSYIWLYKTSTAIEEVTRIKVMSTSFLVGYLTFISMGAFLVPLVAPFAHWLTVFWSVAIWLITVNWCFRVRTALRTYALTEHNFAPRINRIFSVLFTFYHVNYCINALASDKQKREDKKRAKQQAIQA</sequence>
<reference evidence="3" key="1">
    <citation type="submission" date="2016-10" db="EMBL/GenBank/DDBJ databases">
        <authorList>
            <person name="Varghese N."/>
            <person name="Submissions S."/>
        </authorList>
    </citation>
    <scope>NUCLEOTIDE SEQUENCE [LARGE SCALE GENOMIC DNA]</scope>
    <source>
        <strain evidence="3">BS3775</strain>
    </source>
</reference>
<protein>
    <recommendedName>
        <fullName evidence="1">DUF4234 domain-containing protein</fullName>
    </recommendedName>
</protein>
<feature type="domain" description="DUF4234" evidence="1">
    <location>
        <begin position="18"/>
        <end position="103"/>
    </location>
</feature>
<dbReference type="AlphaFoldDB" id="A0A1H0Y8C3"/>
<dbReference type="InterPro" id="IPR025328">
    <property type="entry name" value="DUF4234"/>
</dbReference>
<dbReference type="OrthoDB" id="7060663at2"/>
<evidence type="ECO:0000259" key="1">
    <source>
        <dbReference type="Pfam" id="PF14018"/>
    </source>
</evidence>
<keyword evidence="3" id="KW-1185">Reference proteome</keyword>
<organism evidence="2 3">
    <name type="scientific">Pseudomonas moorei</name>
    <dbReference type="NCBI Taxonomy" id="395599"/>
    <lineage>
        <taxon>Bacteria</taxon>
        <taxon>Pseudomonadati</taxon>
        <taxon>Pseudomonadota</taxon>
        <taxon>Gammaproteobacteria</taxon>
        <taxon>Pseudomonadales</taxon>
        <taxon>Pseudomonadaceae</taxon>
        <taxon>Pseudomonas</taxon>
    </lineage>
</organism>
<gene>
    <name evidence="2" type="ORF">SAMN04490195_0471</name>
</gene>
<dbReference type="Pfam" id="PF14018">
    <property type="entry name" value="DUF4234"/>
    <property type="match status" value="1"/>
</dbReference>
<proteinExistence type="predicted"/>
<evidence type="ECO:0000313" key="3">
    <source>
        <dbReference type="Proteomes" id="UP000199570"/>
    </source>
</evidence>
<dbReference type="EMBL" id="FNKJ01000002">
    <property type="protein sequence ID" value="SDQ11388.1"/>
    <property type="molecule type" value="Genomic_DNA"/>
</dbReference>
<dbReference type="Proteomes" id="UP000199570">
    <property type="component" value="Unassembled WGS sequence"/>
</dbReference>
<name>A0A1H0Y8C3_9PSED</name>